<dbReference type="RefSeq" id="WP_349244751.1">
    <property type="nucleotide sequence ID" value="NZ_JASCXX010000010.1"/>
</dbReference>
<feature type="transmembrane region" description="Helical" evidence="1">
    <location>
        <begin position="199"/>
        <end position="215"/>
    </location>
</feature>
<accession>A0AAW6U0L9</accession>
<evidence type="ECO:0000256" key="1">
    <source>
        <dbReference type="SAM" id="Phobius"/>
    </source>
</evidence>
<reference evidence="2" key="1">
    <citation type="submission" date="2023-05" db="EMBL/GenBank/DDBJ databases">
        <title>Anaerotaeda fermentans gen. nov., sp. nov., a novel anaerobic planctomycete of the new family within the order Sedimentisphaerales isolated from Taman Peninsula, Russia.</title>
        <authorList>
            <person name="Khomyakova M.A."/>
            <person name="Merkel A.Y."/>
            <person name="Slobodkin A.I."/>
        </authorList>
    </citation>
    <scope>NUCLEOTIDE SEQUENCE</scope>
    <source>
        <strain evidence="2">M17dextr</strain>
    </source>
</reference>
<keyword evidence="1" id="KW-1133">Transmembrane helix</keyword>
<protein>
    <recommendedName>
        <fullName evidence="4">DUF4203 domain-containing protein</fullName>
    </recommendedName>
</protein>
<sequence>MGTVMWIVVIAAAGQAAEEGQVVPFDMMWKYISSLGLVEALTFISFGSVCLFYGWRVFRILVTICFGLLGLALGVWANDRLIGGDVIWLSLICSIFFAVLSVPFMRWGVTILGAVSGGILTAGVWLAAGLPEEYVWAGGLVGLIAGGMISFIVFKIAVILFTGLGGSTLMVVGVLAIIYRYMVDGKSEEFESFVHTNHWFLPVLLLAPMFVGMYFQNKLSKTDPDWAG</sequence>
<feature type="transmembrane region" description="Helical" evidence="1">
    <location>
        <begin position="134"/>
        <end position="154"/>
    </location>
</feature>
<feature type="transmembrane region" description="Helical" evidence="1">
    <location>
        <begin position="159"/>
        <end position="179"/>
    </location>
</feature>
<organism evidence="2 3">
    <name type="scientific">Anaerobaca lacustris</name>
    <dbReference type="NCBI Taxonomy" id="3044600"/>
    <lineage>
        <taxon>Bacteria</taxon>
        <taxon>Pseudomonadati</taxon>
        <taxon>Planctomycetota</taxon>
        <taxon>Phycisphaerae</taxon>
        <taxon>Sedimentisphaerales</taxon>
        <taxon>Anaerobacaceae</taxon>
        <taxon>Anaerobaca</taxon>
    </lineage>
</organism>
<comment type="caution">
    <text evidence="2">The sequence shown here is derived from an EMBL/GenBank/DDBJ whole genome shotgun (WGS) entry which is preliminary data.</text>
</comment>
<dbReference type="EMBL" id="JASCXX010000010">
    <property type="protein sequence ID" value="MDI6449343.1"/>
    <property type="molecule type" value="Genomic_DNA"/>
</dbReference>
<name>A0AAW6U0L9_9BACT</name>
<keyword evidence="3" id="KW-1185">Reference proteome</keyword>
<dbReference type="AlphaFoldDB" id="A0AAW6U0L9"/>
<keyword evidence="1" id="KW-0812">Transmembrane</keyword>
<feature type="transmembrane region" description="Helical" evidence="1">
    <location>
        <begin position="32"/>
        <end position="53"/>
    </location>
</feature>
<evidence type="ECO:0008006" key="4">
    <source>
        <dbReference type="Google" id="ProtNLM"/>
    </source>
</evidence>
<evidence type="ECO:0000313" key="3">
    <source>
        <dbReference type="Proteomes" id="UP001431776"/>
    </source>
</evidence>
<gene>
    <name evidence="2" type="ORF">QJ522_09850</name>
</gene>
<dbReference type="Proteomes" id="UP001431776">
    <property type="component" value="Unassembled WGS sequence"/>
</dbReference>
<proteinExistence type="predicted"/>
<evidence type="ECO:0000313" key="2">
    <source>
        <dbReference type="EMBL" id="MDI6449343.1"/>
    </source>
</evidence>
<feature type="transmembrane region" description="Helical" evidence="1">
    <location>
        <begin position="60"/>
        <end position="76"/>
    </location>
</feature>
<keyword evidence="1" id="KW-0472">Membrane</keyword>
<feature type="transmembrane region" description="Helical" evidence="1">
    <location>
        <begin position="82"/>
        <end position="100"/>
    </location>
</feature>
<feature type="transmembrane region" description="Helical" evidence="1">
    <location>
        <begin position="107"/>
        <end position="128"/>
    </location>
</feature>